<comment type="catalytic activity">
    <reaction evidence="1">
        <text>Thiol-dependent hydrolysis of ester, thioester, amide, peptide and isopeptide bonds formed by the C-terminal Gly of ubiquitin (a 76-residue protein attached to proteins as an intracellular targeting signal).</text>
        <dbReference type="EC" id="3.4.19.12"/>
    </reaction>
</comment>
<proteinExistence type="inferred from homology"/>
<dbReference type="PROSITE" id="PS50235">
    <property type="entry name" value="USP_3"/>
    <property type="match status" value="1"/>
</dbReference>
<comment type="similarity">
    <text evidence="2">Belongs to the peptidase C19 family.</text>
</comment>
<organism evidence="11 12">
    <name type="scientific">Pichia kluyveri</name>
    <name type="common">Yeast</name>
    <dbReference type="NCBI Taxonomy" id="36015"/>
    <lineage>
        <taxon>Eukaryota</taxon>
        <taxon>Fungi</taxon>
        <taxon>Dikarya</taxon>
        <taxon>Ascomycota</taxon>
        <taxon>Saccharomycotina</taxon>
        <taxon>Pichiomycetes</taxon>
        <taxon>Pichiales</taxon>
        <taxon>Pichiaceae</taxon>
        <taxon>Pichia</taxon>
    </lineage>
</organism>
<dbReference type="CDD" id="cd02674">
    <property type="entry name" value="Peptidase_C19R"/>
    <property type="match status" value="1"/>
</dbReference>
<protein>
    <recommendedName>
        <fullName evidence="3">ubiquitinyl hydrolase 1</fullName>
        <ecNumber evidence="3">3.4.19.12</ecNumber>
    </recommendedName>
</protein>
<reference evidence="11 12" key="1">
    <citation type="journal article" date="2023" name="Elife">
        <title>Identification of key yeast species and microbe-microbe interactions impacting larval growth of Drosophila in the wild.</title>
        <authorList>
            <person name="Mure A."/>
            <person name="Sugiura Y."/>
            <person name="Maeda R."/>
            <person name="Honda K."/>
            <person name="Sakurai N."/>
            <person name="Takahashi Y."/>
            <person name="Watada M."/>
            <person name="Katoh T."/>
            <person name="Gotoh A."/>
            <person name="Gotoh Y."/>
            <person name="Taniguchi I."/>
            <person name="Nakamura K."/>
            <person name="Hayashi T."/>
            <person name="Katayama T."/>
            <person name="Uemura T."/>
            <person name="Hattori Y."/>
        </authorList>
    </citation>
    <scope>NUCLEOTIDE SEQUENCE [LARGE SCALE GENOMIC DNA]</scope>
    <source>
        <strain evidence="11 12">PK-24</strain>
    </source>
</reference>
<dbReference type="GO" id="GO:0004843">
    <property type="term" value="F:cysteine-type deubiquitinase activity"/>
    <property type="evidence" value="ECO:0007669"/>
    <property type="project" value="UniProtKB-EC"/>
</dbReference>
<evidence type="ECO:0000259" key="10">
    <source>
        <dbReference type="PROSITE" id="PS50235"/>
    </source>
</evidence>
<dbReference type="InterPro" id="IPR050185">
    <property type="entry name" value="Ub_carboxyl-term_hydrolase"/>
</dbReference>
<evidence type="ECO:0000313" key="12">
    <source>
        <dbReference type="Proteomes" id="UP001378960"/>
    </source>
</evidence>
<dbReference type="Gene3D" id="3.90.70.10">
    <property type="entry name" value="Cysteine proteinases"/>
    <property type="match status" value="2"/>
</dbReference>
<dbReference type="Pfam" id="PF00443">
    <property type="entry name" value="UCH"/>
    <property type="match status" value="2"/>
</dbReference>
<evidence type="ECO:0000256" key="6">
    <source>
        <dbReference type="ARBA" id="ARBA00022801"/>
    </source>
</evidence>
<evidence type="ECO:0000256" key="9">
    <source>
        <dbReference type="SAM" id="MobiDB-lite"/>
    </source>
</evidence>
<dbReference type="PANTHER" id="PTHR21646">
    <property type="entry name" value="UBIQUITIN CARBOXYL-TERMINAL HYDROLASE"/>
    <property type="match status" value="1"/>
</dbReference>
<feature type="compositionally biased region" description="Low complexity" evidence="9">
    <location>
        <begin position="1258"/>
        <end position="1270"/>
    </location>
</feature>
<comment type="caution">
    <text evidence="11">The sequence shown here is derived from an EMBL/GenBank/DDBJ whole genome shotgun (WGS) entry which is preliminary data.</text>
</comment>
<dbReference type="InterPro" id="IPR035927">
    <property type="entry name" value="DUSP-like_sf"/>
</dbReference>
<dbReference type="SUPFAM" id="SSF143791">
    <property type="entry name" value="DUSP-like"/>
    <property type="match status" value="1"/>
</dbReference>
<dbReference type="InterPro" id="IPR028889">
    <property type="entry name" value="USP"/>
</dbReference>
<dbReference type="PANTHER" id="PTHR21646:SF24">
    <property type="entry name" value="UBIQUITIN CARBOXYL-TERMINAL HYDROLASE"/>
    <property type="match status" value="1"/>
</dbReference>
<dbReference type="Proteomes" id="UP001378960">
    <property type="component" value="Unassembled WGS sequence"/>
</dbReference>
<keyword evidence="12" id="KW-1185">Reference proteome</keyword>
<dbReference type="PROSITE" id="PS00972">
    <property type="entry name" value="USP_1"/>
    <property type="match status" value="1"/>
</dbReference>
<dbReference type="InterPro" id="IPR018200">
    <property type="entry name" value="USP_CS"/>
</dbReference>
<keyword evidence="8" id="KW-0175">Coiled coil</keyword>
<dbReference type="GO" id="GO:0016579">
    <property type="term" value="P:protein deubiquitination"/>
    <property type="evidence" value="ECO:0007669"/>
    <property type="project" value="InterPro"/>
</dbReference>
<name>A0AAV5RA83_PICKL</name>
<evidence type="ECO:0000256" key="2">
    <source>
        <dbReference type="ARBA" id="ARBA00009085"/>
    </source>
</evidence>
<feature type="coiled-coil region" evidence="8">
    <location>
        <begin position="879"/>
        <end position="917"/>
    </location>
</feature>
<feature type="region of interest" description="Disordered" evidence="9">
    <location>
        <begin position="1"/>
        <end position="21"/>
    </location>
</feature>
<dbReference type="InterPro" id="IPR001394">
    <property type="entry name" value="Peptidase_C19_UCH"/>
</dbReference>
<keyword evidence="4 11" id="KW-0645">Protease</keyword>
<feature type="compositionally biased region" description="Low complexity" evidence="9">
    <location>
        <begin position="136"/>
        <end position="147"/>
    </location>
</feature>
<keyword evidence="5" id="KW-0833">Ubl conjugation pathway</keyword>
<accession>A0AAV5RA83</accession>
<dbReference type="GO" id="GO:0006508">
    <property type="term" value="P:proteolysis"/>
    <property type="evidence" value="ECO:0007669"/>
    <property type="project" value="UniProtKB-KW"/>
</dbReference>
<feature type="region of interest" description="Disordered" evidence="9">
    <location>
        <begin position="1258"/>
        <end position="1338"/>
    </location>
</feature>
<evidence type="ECO:0000256" key="5">
    <source>
        <dbReference type="ARBA" id="ARBA00022786"/>
    </source>
</evidence>
<dbReference type="EC" id="3.4.19.12" evidence="3"/>
<feature type="region of interest" description="Disordered" evidence="9">
    <location>
        <begin position="118"/>
        <end position="149"/>
    </location>
</feature>
<evidence type="ECO:0000256" key="1">
    <source>
        <dbReference type="ARBA" id="ARBA00000707"/>
    </source>
</evidence>
<sequence length="1338" mass="153017">MTESFESAGHNSEGNGLNADRPLHVQRHSHDRLQLENRSLSNRIDSPSLKCSDGNVVDENQFKMSSKQHMLITESNTNTPLLTSETNTEYENITDIEDLSNINQLADVSNDSTYENNIENENEDQTGGNNAHEENTAVNNSSTVNTASDDHLPLQISDYQRLTYIRQEYSNIQSQSKLYYYIDKNWLELFLNGNFDQSSFNLETNIGPVITLTNGLLLEDIDPKQYEFIPQEQMKHLVTTFRLGQDQLIIERDMVFPPYKKPFIELYPFSIVPHIFISNASHVNRYSQLNDNNKSQHELRVSPQNSVSDLIEMFLSTFNLMNIKTKDLRLWVIEFNSMNTPTVIIPSSLKDIKEKTLINTNKASKTILAKRNIKPCHIMLEIRQFDDLFYLEISSHILPGNGLVGLSNLGNTCYMNSALQCLLHIPELNYYFLYQFFEKELNVDNPLGNNGKVATSFANLIKQTFDNRYSGNNGHFSPREFKYTIGHFNSLFADYHQQDSQEFIAYLLDGLHEDLNRVLKKPYVEKPELAEGEENSEKAIQELAQKCWDSHKLRNDSVIVDLFVALYKSTVICPTCNGVSITFDPYNDLTLPLPVKAKWSHKIKVLSDVGHPITLEIQLEKSSMYSDLKLAVGKYMNIPKEELIGVELFRNSVYKNFEDSNSDSRYLPVSELINQNDDIWFYQVKHGPEDHVIPVISTVSSHIFGIPFFISLTEKELYSYGTIKKKMFVKYSQLSTSPVFKEMSSISHGDHKAEDFTKAEEIIKSPQLNLPDGLKSLVSFGSEIVDGNDDNDNESIISFADPENNLENTFASKYCTSSMVVELSNMFNRSNRGKSLSNTSQLFWFPENTHSVLNKTLPLLTKNLNDLKKVFYFYTSEMVEEYQKAVEIDNVNKEEENEKFNEEIKEDSDKNEEMLDNISSNSGVSDILSEESTDHLNNISKEETDCEVMSTSNEKDNEVIDNLGENSNSASFYSAQDDFRNNLQSRDVALKDSDSESILSSIHITDDVADYSPKPIIEPMSVIVNTFTDDKFNLYFCDLSEEAQNGSETWSKPEVLVNEELEIERRKNAEDLKKPVTVYDCLELFSKPEVLGQNDLWYCPKCKDHRQATKKIEIWSAPDILTIHLKRFESTRSFSDKIDIVIDFPIEGLDLTKYVSDKDGENIYDLFAVDNHFGGLGGGHYTSYVKNFVDNNWYYFDDSRVSRVADPRDSIKGSAYLLFYRKRSDKFLGGEFFESLSNEVKRQRDELESTILKHRLESQTSLSSSSSSPSPANTVDDMSCSPDRIENGNVEDIEISENLTEIGDGNKRRKINSETDTETLSETRSIDVELNEETEEEK</sequence>
<evidence type="ECO:0000313" key="11">
    <source>
        <dbReference type="EMBL" id="GMM48430.1"/>
    </source>
</evidence>
<gene>
    <name evidence="11" type="ORF">DAPK24_050280</name>
</gene>
<keyword evidence="6" id="KW-0378">Hydrolase</keyword>
<dbReference type="SUPFAM" id="SSF54001">
    <property type="entry name" value="Cysteine proteinases"/>
    <property type="match status" value="1"/>
</dbReference>
<dbReference type="InterPro" id="IPR038765">
    <property type="entry name" value="Papain-like_cys_pep_sf"/>
</dbReference>
<evidence type="ECO:0000256" key="8">
    <source>
        <dbReference type="SAM" id="Coils"/>
    </source>
</evidence>
<keyword evidence="7" id="KW-0788">Thiol protease</keyword>
<evidence type="ECO:0000256" key="4">
    <source>
        <dbReference type="ARBA" id="ARBA00022670"/>
    </source>
</evidence>
<feature type="domain" description="USP" evidence="10">
    <location>
        <begin position="404"/>
        <end position="1223"/>
    </location>
</feature>
<evidence type="ECO:0000256" key="3">
    <source>
        <dbReference type="ARBA" id="ARBA00012759"/>
    </source>
</evidence>
<feature type="compositionally biased region" description="Acidic residues" evidence="9">
    <location>
        <begin position="1329"/>
        <end position="1338"/>
    </location>
</feature>
<feature type="compositionally biased region" description="Polar residues" evidence="9">
    <location>
        <begin position="1"/>
        <end position="15"/>
    </location>
</feature>
<evidence type="ECO:0000256" key="7">
    <source>
        <dbReference type="ARBA" id="ARBA00022807"/>
    </source>
</evidence>
<dbReference type="EMBL" id="BTGB01000009">
    <property type="protein sequence ID" value="GMM48430.1"/>
    <property type="molecule type" value="Genomic_DNA"/>
</dbReference>
<dbReference type="PROSITE" id="PS00973">
    <property type="entry name" value="USP_2"/>
    <property type="match status" value="1"/>
</dbReference>